<evidence type="ECO:0000259" key="8">
    <source>
        <dbReference type="SMART" id="SM00968"/>
    </source>
</evidence>
<evidence type="ECO:0000256" key="7">
    <source>
        <dbReference type="HAMAP-Rule" id="MF_01894"/>
    </source>
</evidence>
<dbReference type="GO" id="GO:0005737">
    <property type="term" value="C:cytoplasm"/>
    <property type="evidence" value="ECO:0007669"/>
    <property type="project" value="UniProtKB-SubCell"/>
</dbReference>
<dbReference type="AlphaFoldDB" id="A0A7X3GBC5"/>
<feature type="coiled-coil region" evidence="7">
    <location>
        <begin position="241"/>
        <end position="282"/>
    </location>
</feature>
<feature type="coiled-coil region" evidence="7">
    <location>
        <begin position="332"/>
        <end position="397"/>
    </location>
</feature>
<dbReference type="Gene3D" id="3.30.70.1620">
    <property type="match status" value="1"/>
</dbReference>
<dbReference type="EMBL" id="WSRS01000104">
    <property type="protein sequence ID" value="MVX59659.1"/>
    <property type="molecule type" value="Genomic_DNA"/>
</dbReference>
<dbReference type="GO" id="GO:0030261">
    <property type="term" value="P:chromosome condensation"/>
    <property type="evidence" value="ECO:0007669"/>
    <property type="project" value="InterPro"/>
</dbReference>
<keyword evidence="4 7" id="KW-0067">ATP-binding</keyword>
<dbReference type="RefSeq" id="WP_160333408.1">
    <property type="nucleotide sequence ID" value="NZ_WSRS01000104.1"/>
</dbReference>
<dbReference type="OrthoDB" id="9808768at2"/>
<dbReference type="SMART" id="SM00968">
    <property type="entry name" value="SMC_hinge"/>
    <property type="match status" value="1"/>
</dbReference>
<dbReference type="InterPro" id="IPR024704">
    <property type="entry name" value="SMC"/>
</dbReference>
<dbReference type="SUPFAM" id="SSF75553">
    <property type="entry name" value="Smc hinge domain"/>
    <property type="match status" value="1"/>
</dbReference>
<dbReference type="GO" id="GO:0005694">
    <property type="term" value="C:chromosome"/>
    <property type="evidence" value="ECO:0007669"/>
    <property type="project" value="InterPro"/>
</dbReference>
<dbReference type="Pfam" id="PF02463">
    <property type="entry name" value="SMC_N"/>
    <property type="match status" value="2"/>
</dbReference>
<dbReference type="SUPFAM" id="SSF52540">
    <property type="entry name" value="P-loop containing nucleoside triphosphate hydrolases"/>
    <property type="match status" value="2"/>
</dbReference>
<proteinExistence type="inferred from homology"/>
<dbReference type="CDD" id="cd03278">
    <property type="entry name" value="ABC_SMC_barmotin"/>
    <property type="match status" value="1"/>
</dbReference>
<evidence type="ECO:0000256" key="4">
    <source>
        <dbReference type="ARBA" id="ARBA00022840"/>
    </source>
</evidence>
<dbReference type="NCBIfam" id="TIGR02168">
    <property type="entry name" value="SMC_prok_B"/>
    <property type="match status" value="1"/>
</dbReference>
<dbReference type="InterPro" id="IPR036277">
    <property type="entry name" value="SMC_hinge_sf"/>
</dbReference>
<gene>
    <name evidence="7 9" type="primary">smc</name>
    <name evidence="9" type="ORF">E5983_08470</name>
</gene>
<comment type="similarity">
    <text evidence="7">Belongs to the SMC family.</text>
</comment>
<dbReference type="GO" id="GO:0016887">
    <property type="term" value="F:ATP hydrolysis activity"/>
    <property type="evidence" value="ECO:0007669"/>
    <property type="project" value="InterPro"/>
</dbReference>
<comment type="function">
    <text evidence="7">Required for chromosome condensation and partitioning.</text>
</comment>
<dbReference type="InterPro" id="IPR011890">
    <property type="entry name" value="SMC_prok"/>
</dbReference>
<dbReference type="GO" id="GO:0007059">
    <property type="term" value="P:chromosome segregation"/>
    <property type="evidence" value="ECO:0007669"/>
    <property type="project" value="UniProtKB-UniRule"/>
</dbReference>
<evidence type="ECO:0000256" key="6">
    <source>
        <dbReference type="ARBA" id="ARBA00023125"/>
    </source>
</evidence>
<dbReference type="GO" id="GO:0007062">
    <property type="term" value="P:sister chromatid cohesion"/>
    <property type="evidence" value="ECO:0007669"/>
    <property type="project" value="InterPro"/>
</dbReference>
<evidence type="ECO:0000256" key="5">
    <source>
        <dbReference type="ARBA" id="ARBA00023054"/>
    </source>
</evidence>
<feature type="domain" description="SMC hinge" evidence="8">
    <location>
        <begin position="517"/>
        <end position="636"/>
    </location>
</feature>
<evidence type="ECO:0000256" key="3">
    <source>
        <dbReference type="ARBA" id="ARBA00022741"/>
    </source>
</evidence>
<dbReference type="GO" id="GO:0003677">
    <property type="term" value="F:DNA binding"/>
    <property type="evidence" value="ECO:0007669"/>
    <property type="project" value="UniProtKB-UniRule"/>
</dbReference>
<dbReference type="PIRSF" id="PIRSF005719">
    <property type="entry name" value="SMC"/>
    <property type="match status" value="1"/>
</dbReference>
<sequence length="1178" mass="133298">MYLKEIEIQGFKSFADKTTVTFDEGVTAIVGPNGSGKSNITESLRWALGESSVKSLRGGKMPDVIFAGTESRSPLNYARVRVTLDNQDQYLTGQGEQVQIERQIFRNGDSEYRIDGRKVRLKDIHELFMDTGLGRDSFSIISQGKVEEIFTSKPEERRAIFEEAAGVLKYKTRRKETESKLKQTQENLDRLEDILYELDLQLPPLKEQAEVARRFQTLDSRRSQATLDLILAQLDQGRVELDQVVAALSQVEDRLSSFKERRRALEEDLQTCRTKSQAVEAEMTKKQEDLLALTSLVADYQTKQALLQQESQQSGQVETEGRKRLELLGQGEVELRAALEQLDEELASERQSLSVLQTEEQELRQRLSQSEDPESHLEKLREDYLELLRREADLSNQVTALETQLEAQVLRDSQKSQERQELSQQQKAAWEQLDRLSGDLEAVEKELAAALADYQARDQKLLQQRQSYQQHQEAYFSQLETVRKLDARRESLENILANHSNLYAGVRSVLMAQDRLPGIRGVVSEHLSFDLRFQQALDVALGASSQHLIVADEEAATQAIAYLQKQRAGRATFLPLTRIQARTISEQQAATLAQAPGFLGMAVDVIAYDPELAGIYGNLLGTIAIFETIDQARQAARQLNYRLRLITLDGTEIRAGGAYAGGSQRNNQSLLLKPELEQVQVQLQAAQVQLGQQEAALAAIKKEVDADQEELDQLKIKGEAIRHKEQAIRLNWEQAQSDTDRLQTLLDKQVQKEGLKQTPQLQEQVTSLKEDLQKLGQDKIKLEQDLEALRENKDAHRDQVKELEEQLQLLLVEQTSKKGQLTLLQSQQEAKTAQLTSINQEQEDLKSRLQQLASLEELQGQADTLEKALQETQTQKESNQQSLIRLRFEKEDLEAQVEELNDQLDQARSENEGLIREEAQLDSQRSNLEAALRRDLQRLTDDYQLTVEAAREQVQPVQDLDQARAEVKDLEQAIKALGPVNLAALEQYEEVQSRHDFLMGQRQDILDAKSLLMDTMDEMNQEVRERFQTTFEAIRQSFKETFSQMFGGGQADLFLTDPDLLVAGVEISVQPPGKKIQSLNLMSGGEKALSALALLFAIIRVKTIPFVILDEVEAALDEANVKRFGDYLKRFDQRSQFIVVTHRKGTMAAADSMYGVTMQESGVSSLVSVRLKDLEEGS</sequence>
<keyword evidence="2 7" id="KW-0963">Cytoplasm</keyword>
<feature type="coiled-coil region" evidence="7">
    <location>
        <begin position="765"/>
        <end position="953"/>
    </location>
</feature>
<dbReference type="Gene3D" id="3.40.50.300">
    <property type="entry name" value="P-loop containing nucleotide triphosphate hydrolases"/>
    <property type="match status" value="2"/>
</dbReference>
<dbReference type="HAMAP" id="MF_01894">
    <property type="entry name" value="Smc_prok"/>
    <property type="match status" value="1"/>
</dbReference>
<organism evidence="9 10">
    <name type="scientific">Streptococcus danieliae</name>
    <dbReference type="NCBI Taxonomy" id="747656"/>
    <lineage>
        <taxon>Bacteria</taxon>
        <taxon>Bacillati</taxon>
        <taxon>Bacillota</taxon>
        <taxon>Bacilli</taxon>
        <taxon>Lactobacillales</taxon>
        <taxon>Streptococcaceae</taxon>
        <taxon>Streptococcus</taxon>
    </lineage>
</organism>
<comment type="subcellular location">
    <subcellularLocation>
        <location evidence="1 7">Cytoplasm</location>
    </subcellularLocation>
</comment>
<dbReference type="GO" id="GO:0005524">
    <property type="term" value="F:ATP binding"/>
    <property type="evidence" value="ECO:0007669"/>
    <property type="project" value="UniProtKB-UniRule"/>
</dbReference>
<evidence type="ECO:0000256" key="1">
    <source>
        <dbReference type="ARBA" id="ARBA00004496"/>
    </source>
</evidence>
<keyword evidence="6 7" id="KW-0238">DNA-binding</keyword>
<evidence type="ECO:0000256" key="2">
    <source>
        <dbReference type="ARBA" id="ARBA00022490"/>
    </source>
</evidence>
<dbReference type="InterPro" id="IPR010935">
    <property type="entry name" value="SMC_hinge"/>
</dbReference>
<comment type="caution">
    <text evidence="9">The sequence shown here is derived from an EMBL/GenBank/DDBJ whole genome shotgun (WGS) entry which is preliminary data.</text>
</comment>
<dbReference type="FunFam" id="3.40.50.300:FF:000984">
    <property type="entry name" value="Chromosome partition protein Smc"/>
    <property type="match status" value="1"/>
</dbReference>
<evidence type="ECO:0000313" key="10">
    <source>
        <dbReference type="Proteomes" id="UP000461595"/>
    </source>
</evidence>
<accession>A0A7X3GBC5</accession>
<dbReference type="InterPro" id="IPR003395">
    <property type="entry name" value="RecF/RecN/SMC_N"/>
</dbReference>
<feature type="coiled-coil region" evidence="7">
    <location>
        <begin position="676"/>
        <end position="717"/>
    </location>
</feature>
<comment type="subunit">
    <text evidence="7">Homodimer.</text>
</comment>
<dbReference type="PANTHER" id="PTHR43977">
    <property type="entry name" value="STRUCTURAL MAINTENANCE OF CHROMOSOMES PROTEIN 3"/>
    <property type="match status" value="1"/>
</dbReference>
<keyword evidence="5 7" id="KW-0175">Coiled coil</keyword>
<evidence type="ECO:0000313" key="9">
    <source>
        <dbReference type="EMBL" id="MVX59659.1"/>
    </source>
</evidence>
<protein>
    <recommendedName>
        <fullName evidence="7">Chromosome partition protein Smc</fullName>
    </recommendedName>
</protein>
<dbReference type="Pfam" id="PF06470">
    <property type="entry name" value="SMC_hinge"/>
    <property type="match status" value="1"/>
</dbReference>
<dbReference type="Proteomes" id="UP000461595">
    <property type="component" value="Unassembled WGS sequence"/>
</dbReference>
<feature type="coiled-coil region" evidence="7">
    <location>
        <begin position="167"/>
        <end position="201"/>
    </location>
</feature>
<dbReference type="FunFam" id="3.40.50.300:FF:000901">
    <property type="entry name" value="Chromosome partition protein Smc"/>
    <property type="match status" value="1"/>
</dbReference>
<feature type="binding site" evidence="7">
    <location>
        <begin position="32"/>
        <end position="39"/>
    </location>
    <ligand>
        <name>ATP</name>
        <dbReference type="ChEBI" id="CHEBI:30616"/>
    </ligand>
</feature>
<dbReference type="GO" id="GO:0006260">
    <property type="term" value="P:DNA replication"/>
    <property type="evidence" value="ECO:0007669"/>
    <property type="project" value="UniProtKB-UniRule"/>
</dbReference>
<dbReference type="Gene3D" id="1.20.1060.20">
    <property type="match status" value="1"/>
</dbReference>
<name>A0A7X3GBC5_9STRE</name>
<reference evidence="9 10" key="1">
    <citation type="submission" date="2019-12" db="EMBL/GenBank/DDBJ databases">
        <title>Microbes associate with the intestines of laboratory mice.</title>
        <authorList>
            <person name="Navarre W."/>
            <person name="Wong E."/>
        </authorList>
    </citation>
    <scope>NUCLEOTIDE SEQUENCE [LARGE SCALE GENOMIC DNA]</scope>
    <source>
        <strain evidence="9 10">NM51_B2-22</strain>
    </source>
</reference>
<dbReference type="InterPro" id="IPR027417">
    <property type="entry name" value="P-loop_NTPase"/>
</dbReference>
<comment type="domain">
    <text evidence="7">Contains large globular domains required for ATP hydrolysis at each terminus and a third globular domain forming a flexible hinge near the middle of the molecule. These domains are separated by coiled-coil structures.</text>
</comment>
<feature type="coiled-coil region" evidence="7">
    <location>
        <begin position="433"/>
        <end position="502"/>
    </location>
</feature>
<keyword evidence="3 7" id="KW-0547">Nucleotide-binding</keyword>